<feature type="transmembrane region" description="Helical" evidence="2">
    <location>
        <begin position="7"/>
        <end position="28"/>
    </location>
</feature>
<dbReference type="InterPro" id="IPR012902">
    <property type="entry name" value="N_methyl_site"/>
</dbReference>
<sequence>MRCKFTLIELLVVIAIIAILASMLLPALQKARSSAYKTKCVGNAKQIGLATQMYVDDNSGTLYYNNGTYPLWHQLARPYTINSKTKKDFWWCPEDRVNLNNPDITERFDSCRVSYGFNRDYLRGYKPARSKLLSTTVLFAEAATEVNTNPSGYYYAHAMANTANPQAYPFHGRNCTVVWLDGHVSFAYSSTGTPGIGSVCRGLYNNDQLGVDWGEAQYKPYNKWNPQRPDSFTRP</sequence>
<keyword evidence="4" id="KW-1185">Reference proteome</keyword>
<dbReference type="InterPro" id="IPR000983">
    <property type="entry name" value="Bac_GSPG_pilin"/>
</dbReference>
<evidence type="ECO:0000256" key="2">
    <source>
        <dbReference type="SAM" id="Phobius"/>
    </source>
</evidence>
<keyword evidence="2" id="KW-0812">Transmembrane</keyword>
<protein>
    <submittedName>
        <fullName evidence="3">Type II secretion system protein</fullName>
    </submittedName>
</protein>
<name>A0A844FY63_9BACT</name>
<dbReference type="GO" id="GO:0015627">
    <property type="term" value="C:type II protein secretion system complex"/>
    <property type="evidence" value="ECO:0007669"/>
    <property type="project" value="InterPro"/>
</dbReference>
<gene>
    <name evidence="3" type="ORF">FYJ85_03945</name>
</gene>
<accession>A0A844FY63</accession>
<dbReference type="EMBL" id="VUNS01000003">
    <property type="protein sequence ID" value="MST96197.1"/>
    <property type="molecule type" value="Genomic_DNA"/>
</dbReference>
<dbReference type="AlphaFoldDB" id="A0A844FY63"/>
<dbReference type="Gene3D" id="3.30.700.10">
    <property type="entry name" value="Glycoprotein, Type 4 Pilin"/>
    <property type="match status" value="1"/>
</dbReference>
<dbReference type="PANTHER" id="PTHR30093">
    <property type="entry name" value="GENERAL SECRETION PATHWAY PROTEIN G"/>
    <property type="match status" value="1"/>
</dbReference>
<dbReference type="GO" id="GO:0015628">
    <property type="term" value="P:protein secretion by the type II secretion system"/>
    <property type="evidence" value="ECO:0007669"/>
    <property type="project" value="InterPro"/>
</dbReference>
<comment type="caution">
    <text evidence="3">The sequence shown here is derived from an EMBL/GenBank/DDBJ whole genome shotgun (WGS) entry which is preliminary data.</text>
</comment>
<reference evidence="3 4" key="1">
    <citation type="submission" date="2019-08" db="EMBL/GenBank/DDBJ databases">
        <title>In-depth cultivation of the pig gut microbiome towards novel bacterial diversity and tailored functional studies.</title>
        <authorList>
            <person name="Wylensek D."/>
            <person name="Hitch T.C.A."/>
            <person name="Clavel T."/>
        </authorList>
    </citation>
    <scope>NUCLEOTIDE SEQUENCE [LARGE SCALE GENOMIC DNA]</scope>
    <source>
        <strain evidence="3 4">BBE-744-WT-12</strain>
    </source>
</reference>
<dbReference type="InterPro" id="IPR045584">
    <property type="entry name" value="Pilin-like"/>
</dbReference>
<keyword evidence="1" id="KW-0488">Methylation</keyword>
<evidence type="ECO:0000313" key="3">
    <source>
        <dbReference type="EMBL" id="MST96197.1"/>
    </source>
</evidence>
<organism evidence="3 4">
    <name type="scientific">Victivallis lenta</name>
    <dbReference type="NCBI Taxonomy" id="2606640"/>
    <lineage>
        <taxon>Bacteria</taxon>
        <taxon>Pseudomonadati</taxon>
        <taxon>Lentisphaerota</taxon>
        <taxon>Lentisphaeria</taxon>
        <taxon>Victivallales</taxon>
        <taxon>Victivallaceae</taxon>
        <taxon>Victivallis</taxon>
    </lineage>
</organism>
<evidence type="ECO:0000256" key="1">
    <source>
        <dbReference type="ARBA" id="ARBA00022481"/>
    </source>
</evidence>
<evidence type="ECO:0000313" key="4">
    <source>
        <dbReference type="Proteomes" id="UP000435649"/>
    </source>
</evidence>
<keyword evidence="2" id="KW-1133">Transmembrane helix</keyword>
<proteinExistence type="predicted"/>
<dbReference type="PANTHER" id="PTHR30093:SF2">
    <property type="entry name" value="TYPE II SECRETION SYSTEM PROTEIN H"/>
    <property type="match status" value="1"/>
</dbReference>
<keyword evidence="2" id="KW-0472">Membrane</keyword>
<dbReference type="SUPFAM" id="SSF54523">
    <property type="entry name" value="Pili subunits"/>
    <property type="match status" value="1"/>
</dbReference>
<dbReference type="Proteomes" id="UP000435649">
    <property type="component" value="Unassembled WGS sequence"/>
</dbReference>
<dbReference type="PRINTS" id="PR00813">
    <property type="entry name" value="BCTERIALGSPG"/>
</dbReference>
<dbReference type="NCBIfam" id="TIGR02532">
    <property type="entry name" value="IV_pilin_GFxxxE"/>
    <property type="match status" value="1"/>
</dbReference>